<name>A0A2H0W4A7_9BACT</name>
<organism evidence="1 2">
    <name type="scientific">Candidatus Buchananbacteria bacterium CG10_big_fil_rev_8_21_14_0_10_42_9</name>
    <dbReference type="NCBI Taxonomy" id="1974526"/>
    <lineage>
        <taxon>Bacteria</taxon>
        <taxon>Candidatus Buchananiibacteriota</taxon>
    </lineage>
</organism>
<dbReference type="EMBL" id="PEZZ01000007">
    <property type="protein sequence ID" value="PIS05391.1"/>
    <property type="molecule type" value="Genomic_DNA"/>
</dbReference>
<comment type="caution">
    <text evidence="1">The sequence shown here is derived from an EMBL/GenBank/DDBJ whole genome shotgun (WGS) entry which is preliminary data.</text>
</comment>
<reference evidence="2" key="1">
    <citation type="submission" date="2017-09" db="EMBL/GenBank/DDBJ databases">
        <title>Depth-based differentiation of microbial function through sediment-hosted aquifers and enrichment of novel symbionts in the deep terrestrial subsurface.</title>
        <authorList>
            <person name="Probst A.J."/>
            <person name="Ladd B."/>
            <person name="Jarett J.K."/>
            <person name="Geller-Mcgrath D.E."/>
            <person name="Sieber C.M.K."/>
            <person name="Emerson J.B."/>
            <person name="Anantharaman K."/>
            <person name="Thomas B.C."/>
            <person name="Malmstrom R."/>
            <person name="Stieglmeier M."/>
            <person name="Klingl A."/>
            <person name="Woyke T."/>
            <person name="Ryan C.M."/>
            <person name="Banfield J.F."/>
        </authorList>
    </citation>
    <scope>NUCLEOTIDE SEQUENCE [LARGE SCALE GENOMIC DNA]</scope>
</reference>
<evidence type="ECO:0000313" key="2">
    <source>
        <dbReference type="Proteomes" id="UP000230935"/>
    </source>
</evidence>
<sequence length="119" mass="13262">MPTGTKRKRFELFYLSPEKRGGSWQVCVGVRDCVDRREHRGKGADDLQHLAIERAFAKALGDKLSFSIKWELDLDNEQRATGGWLRNGKARVKLGSLHSHSSADFANAIVAALNTVTSH</sequence>
<accession>A0A2H0W4A7</accession>
<protein>
    <submittedName>
        <fullName evidence="1">Uncharacterized protein</fullName>
    </submittedName>
</protein>
<proteinExistence type="predicted"/>
<evidence type="ECO:0000313" key="1">
    <source>
        <dbReference type="EMBL" id="PIS05391.1"/>
    </source>
</evidence>
<dbReference type="AlphaFoldDB" id="A0A2H0W4A7"/>
<gene>
    <name evidence="1" type="ORF">COT81_01255</name>
</gene>
<dbReference type="Proteomes" id="UP000230935">
    <property type="component" value="Unassembled WGS sequence"/>
</dbReference>